<dbReference type="PROSITE" id="PS50404">
    <property type="entry name" value="GST_NTER"/>
    <property type="match status" value="1"/>
</dbReference>
<dbReference type="SUPFAM" id="SSF47616">
    <property type="entry name" value="GST C-terminal domain-like"/>
    <property type="match status" value="1"/>
</dbReference>
<dbReference type="Pfam" id="PF13410">
    <property type="entry name" value="GST_C_2"/>
    <property type="match status" value="1"/>
</dbReference>
<dbReference type="PANTHER" id="PTHR44051:SF2">
    <property type="entry name" value="HYPOTHETICAL GLUTATHIONE S-TRANSFERASE LIKE PROTEIN"/>
    <property type="match status" value="1"/>
</dbReference>
<gene>
    <name evidence="3" type="ORF">KEU06_14725</name>
</gene>
<dbReference type="EMBL" id="JAGWCR010000007">
    <property type="protein sequence ID" value="MBS3649864.1"/>
    <property type="molecule type" value="Genomic_DNA"/>
</dbReference>
<dbReference type="Pfam" id="PF13417">
    <property type="entry name" value="GST_N_3"/>
    <property type="match status" value="1"/>
</dbReference>
<dbReference type="PROSITE" id="PS50405">
    <property type="entry name" value="GST_CTER"/>
    <property type="match status" value="1"/>
</dbReference>
<organism evidence="3 4">
    <name type="scientific">Pseudaminobacter soli</name>
    <name type="common">ex Zhang et al. 2022</name>
    <dbReference type="NCBI Taxonomy" id="2831468"/>
    <lineage>
        <taxon>Bacteria</taxon>
        <taxon>Pseudomonadati</taxon>
        <taxon>Pseudomonadota</taxon>
        <taxon>Alphaproteobacteria</taxon>
        <taxon>Hyphomicrobiales</taxon>
        <taxon>Phyllobacteriaceae</taxon>
        <taxon>Pseudaminobacter</taxon>
    </lineage>
</organism>
<dbReference type="InterPro" id="IPR004045">
    <property type="entry name" value="Glutathione_S-Trfase_N"/>
</dbReference>
<dbReference type="InterPro" id="IPR036282">
    <property type="entry name" value="Glutathione-S-Trfase_C_sf"/>
</dbReference>
<feature type="domain" description="GST C-terminal" evidence="2">
    <location>
        <begin position="89"/>
        <end position="219"/>
    </location>
</feature>
<evidence type="ECO:0000259" key="1">
    <source>
        <dbReference type="PROSITE" id="PS50404"/>
    </source>
</evidence>
<dbReference type="RefSeq" id="WP_188255417.1">
    <property type="nucleotide sequence ID" value="NZ_JABVCF010000007.1"/>
</dbReference>
<dbReference type="SFLD" id="SFLDS00019">
    <property type="entry name" value="Glutathione_Transferase_(cytos"/>
    <property type="match status" value="1"/>
</dbReference>
<proteinExistence type="predicted"/>
<comment type="caution">
    <text evidence="3">The sequence shown here is derived from an EMBL/GenBank/DDBJ whole genome shotgun (WGS) entry which is preliminary data.</text>
</comment>
<evidence type="ECO:0000313" key="4">
    <source>
        <dbReference type="Proteomes" id="UP000680348"/>
    </source>
</evidence>
<evidence type="ECO:0000313" key="3">
    <source>
        <dbReference type="EMBL" id="MBS3649864.1"/>
    </source>
</evidence>
<dbReference type="CDD" id="cd03206">
    <property type="entry name" value="GST_C_7"/>
    <property type="match status" value="1"/>
</dbReference>
<name>A0A942I3F5_9HYPH</name>
<keyword evidence="4" id="KW-1185">Reference proteome</keyword>
<protein>
    <submittedName>
        <fullName evidence="3">Glutathione S-transferase</fullName>
    </submittedName>
</protein>
<dbReference type="InterPro" id="IPR040079">
    <property type="entry name" value="Glutathione_S-Trfase"/>
</dbReference>
<evidence type="ECO:0000259" key="2">
    <source>
        <dbReference type="PROSITE" id="PS50405"/>
    </source>
</evidence>
<reference evidence="3" key="1">
    <citation type="submission" date="2021-04" db="EMBL/GenBank/DDBJ databases">
        <title>Pseudaminobacter soli sp. nov., isolated from paddy soil contaminated by heavy metals.</title>
        <authorList>
            <person name="Zhang K."/>
        </authorList>
    </citation>
    <scope>NUCLEOTIDE SEQUENCE</scope>
    <source>
        <strain evidence="3">19-2017</strain>
    </source>
</reference>
<sequence length="233" mass="26591">MITLYDYELSGNCYKIRLLLGMLGLDYKTVPVDFYPGREHKSDWFLRLNPLGQLPVIEDDGFVLRDAQAILVYLASNYDQAGTWYPRDNPRLLGEISQWLAFADGITGTASAARLHDALFYDLDAEAARAGAHRLFRILDEHLWFGEQEGRSWICSASHPTIADIACFPYVILSEEGGISRQDYPAIRRWCDRVKRIPGFLVMSGVFPAGRHGRHKASHERWTTHLHTPGWQK</sequence>
<dbReference type="InterPro" id="IPR036249">
    <property type="entry name" value="Thioredoxin-like_sf"/>
</dbReference>
<dbReference type="Gene3D" id="1.20.1050.10">
    <property type="match status" value="1"/>
</dbReference>
<dbReference type="CDD" id="cd03056">
    <property type="entry name" value="GST_N_4"/>
    <property type="match status" value="1"/>
</dbReference>
<dbReference type="AlphaFoldDB" id="A0A942I3F5"/>
<dbReference type="SFLD" id="SFLDG00358">
    <property type="entry name" value="Main_(cytGST)"/>
    <property type="match status" value="1"/>
</dbReference>
<dbReference type="Gene3D" id="3.40.30.10">
    <property type="entry name" value="Glutaredoxin"/>
    <property type="match status" value="1"/>
</dbReference>
<dbReference type="SUPFAM" id="SSF52833">
    <property type="entry name" value="Thioredoxin-like"/>
    <property type="match status" value="1"/>
</dbReference>
<dbReference type="Proteomes" id="UP000680348">
    <property type="component" value="Unassembled WGS sequence"/>
</dbReference>
<feature type="domain" description="GST N-terminal" evidence="1">
    <location>
        <begin position="1"/>
        <end position="82"/>
    </location>
</feature>
<dbReference type="PANTHER" id="PTHR44051">
    <property type="entry name" value="GLUTATHIONE S-TRANSFERASE-RELATED"/>
    <property type="match status" value="1"/>
</dbReference>
<accession>A0A942I3F5</accession>
<dbReference type="InterPro" id="IPR010987">
    <property type="entry name" value="Glutathione-S-Trfase_C-like"/>
</dbReference>